<organism evidence="4 5">
    <name type="scientific">Kitasatospora terrestris</name>
    <dbReference type="NCBI Taxonomy" id="258051"/>
    <lineage>
        <taxon>Bacteria</taxon>
        <taxon>Bacillati</taxon>
        <taxon>Actinomycetota</taxon>
        <taxon>Actinomycetes</taxon>
        <taxon>Kitasatosporales</taxon>
        <taxon>Streptomycetaceae</taxon>
        <taxon>Kitasatospora</taxon>
    </lineage>
</organism>
<evidence type="ECO:0000256" key="1">
    <source>
        <dbReference type="ARBA" id="ARBA00001971"/>
    </source>
</evidence>
<evidence type="ECO:0000313" key="5">
    <source>
        <dbReference type="Proteomes" id="UP001501752"/>
    </source>
</evidence>
<gene>
    <name evidence="4" type="ORF">GCM10023235_69950</name>
</gene>
<dbReference type="InterPro" id="IPR001128">
    <property type="entry name" value="Cyt_P450"/>
</dbReference>
<dbReference type="PANTHER" id="PTHR24305:SF166">
    <property type="entry name" value="CYTOCHROME P450 12A4, MITOCHONDRIAL-RELATED"/>
    <property type="match status" value="1"/>
</dbReference>
<dbReference type="PRINTS" id="PR00385">
    <property type="entry name" value="P450"/>
</dbReference>
<keyword evidence="3" id="KW-0560">Oxidoreductase</keyword>
<dbReference type="InterPro" id="IPR050121">
    <property type="entry name" value="Cytochrome_P450_monoxygenase"/>
</dbReference>
<protein>
    <submittedName>
        <fullName evidence="4">Cytochrome P450</fullName>
    </submittedName>
</protein>
<keyword evidence="3" id="KW-0349">Heme</keyword>
<dbReference type="RefSeq" id="WP_345700918.1">
    <property type="nucleotide sequence ID" value="NZ_BAABIS010000001.1"/>
</dbReference>
<dbReference type="SUPFAM" id="SSF48264">
    <property type="entry name" value="Cytochrome P450"/>
    <property type="match status" value="1"/>
</dbReference>
<proteinExistence type="inferred from homology"/>
<comment type="cofactor">
    <cofactor evidence="1">
        <name>heme</name>
        <dbReference type="ChEBI" id="CHEBI:30413"/>
    </cofactor>
</comment>
<dbReference type="PROSITE" id="PS00086">
    <property type="entry name" value="CYTOCHROME_P450"/>
    <property type="match status" value="1"/>
</dbReference>
<dbReference type="InterPro" id="IPR002401">
    <property type="entry name" value="Cyt_P450_E_grp-I"/>
</dbReference>
<dbReference type="EMBL" id="BAABIS010000001">
    <property type="protein sequence ID" value="GAA4879684.1"/>
    <property type="molecule type" value="Genomic_DNA"/>
</dbReference>
<dbReference type="Gene3D" id="1.10.630.10">
    <property type="entry name" value="Cytochrome P450"/>
    <property type="match status" value="1"/>
</dbReference>
<dbReference type="InterPro" id="IPR036396">
    <property type="entry name" value="Cyt_P450_sf"/>
</dbReference>
<reference evidence="5" key="1">
    <citation type="journal article" date="2019" name="Int. J. Syst. Evol. Microbiol.">
        <title>The Global Catalogue of Microorganisms (GCM) 10K type strain sequencing project: providing services to taxonomists for standard genome sequencing and annotation.</title>
        <authorList>
            <consortium name="The Broad Institute Genomics Platform"/>
            <consortium name="The Broad Institute Genome Sequencing Center for Infectious Disease"/>
            <person name="Wu L."/>
            <person name="Ma J."/>
        </authorList>
    </citation>
    <scope>NUCLEOTIDE SEQUENCE [LARGE SCALE GENOMIC DNA]</scope>
    <source>
        <strain evidence="5">JCM 13006</strain>
    </source>
</reference>
<evidence type="ECO:0000256" key="3">
    <source>
        <dbReference type="RuleBase" id="RU000461"/>
    </source>
</evidence>
<comment type="similarity">
    <text evidence="2 3">Belongs to the cytochrome P450 family.</text>
</comment>
<keyword evidence="3" id="KW-0503">Monooxygenase</keyword>
<dbReference type="PANTHER" id="PTHR24305">
    <property type="entry name" value="CYTOCHROME P450"/>
    <property type="match status" value="1"/>
</dbReference>
<accession>A0ABP9EKW4</accession>
<evidence type="ECO:0000313" key="4">
    <source>
        <dbReference type="EMBL" id="GAA4879684.1"/>
    </source>
</evidence>
<dbReference type="InterPro" id="IPR017972">
    <property type="entry name" value="Cyt_P450_CS"/>
</dbReference>
<dbReference type="PRINTS" id="PR00463">
    <property type="entry name" value="EP450I"/>
</dbReference>
<keyword evidence="5" id="KW-1185">Reference proteome</keyword>
<name>A0ABP9EKW4_9ACTN</name>
<keyword evidence="3" id="KW-0479">Metal-binding</keyword>
<dbReference type="Proteomes" id="UP001501752">
    <property type="component" value="Unassembled WGS sequence"/>
</dbReference>
<evidence type="ECO:0000256" key="2">
    <source>
        <dbReference type="ARBA" id="ARBA00010617"/>
    </source>
</evidence>
<comment type="caution">
    <text evidence="4">The sequence shown here is derived from an EMBL/GenBank/DDBJ whole genome shotgun (WGS) entry which is preliminary data.</text>
</comment>
<dbReference type="Pfam" id="PF00067">
    <property type="entry name" value="p450"/>
    <property type="match status" value="2"/>
</dbReference>
<sequence>MATAVVREVPELDAAAVAEWRAGRRPLVELMARAQRELGGVAGFRLGEGPPTVVVTDPAAVQHVLALHPETYAKRSHRARMLVGDGVLSASGEAWRNQRRLLQAQFTGPGMRRYQHRLEAAARATAERWAGHARTGEPVDVGEEMRLFALDTVWRALTGHPVDAATAEQLGGVAAVVEALPSLPADAVEPPPAVAADLARIDEVAHRAIAAARTGEAGPDGPGLLHLLVEAGEERPEYTDALIRDELVTLLMAGHETTASTLTWLYLLLDGAPEARAWALAAGPDGSAGRRTAIDALASEALRLYPSAWMLPRRAIVDDVLLSHRIEAGSDVLSCPYLTHRDPGLWAEPGRFDPRRFTEPGGRPAQQGAYLPFGIGARACLGIRFAQREMLALLELLLPARTVAFHGPAPAAAFGLTVRPAGPTPATVG</sequence>
<keyword evidence="3" id="KW-0408">Iron</keyword>